<dbReference type="PANTHER" id="PTHR39166:SF1">
    <property type="entry name" value="BLL1166 PROTEIN"/>
    <property type="match status" value="1"/>
</dbReference>
<dbReference type="Proteomes" id="UP001178322">
    <property type="component" value="Chromosome"/>
</dbReference>
<protein>
    <submittedName>
        <fullName evidence="2">Nucleotidyltransferase family protein</fullName>
    </submittedName>
</protein>
<dbReference type="PANTHER" id="PTHR39166">
    <property type="entry name" value="BLL1166 PROTEIN"/>
    <property type="match status" value="1"/>
</dbReference>
<sequence>MKHLKTEVELKHLIAADSWMMEIIATVERLELPDSWICAGFIRSKVWDYLHHYESRTPLGDIDVIYFDKANLSEKDEKKYEQKLREYLQNEPWSVKNQARMHVVNNTKPYQSSIDGVAHFPETPTAIGIRLNNGILQIAAPYGIQHLISGIVAPTPYFQKDTPMHEIYKRRIQQKNWTSIWPKLQIAYD</sequence>
<evidence type="ECO:0000313" key="3">
    <source>
        <dbReference type="Proteomes" id="UP000373269"/>
    </source>
</evidence>
<evidence type="ECO:0000313" key="2">
    <source>
        <dbReference type="EMBL" id="WHY54244.1"/>
    </source>
</evidence>
<reference evidence="1 3" key="1">
    <citation type="submission" date="2019-11" db="EMBL/GenBank/DDBJ databases">
        <title>Whole Genome Sequencing and Comparative Genomic Analyses of Lysinibacillus pakistanensis LZH-9, a Halotolerant Strain with Excellent COD Removal Capability.</title>
        <authorList>
            <person name="Zhou H."/>
        </authorList>
    </citation>
    <scope>NUCLEOTIDE SEQUENCE [LARGE SCALE GENOMIC DNA]</scope>
    <source>
        <strain evidence="1 3">LZH-9</strain>
    </source>
</reference>
<gene>
    <name evidence="1" type="ORF">GDS87_22590</name>
    <name evidence="2" type="ORF">QNH24_24325</name>
</gene>
<dbReference type="EMBL" id="CP126101">
    <property type="protein sequence ID" value="WHY54244.1"/>
    <property type="molecule type" value="Genomic_DNA"/>
</dbReference>
<dbReference type="RefSeq" id="WP_283872939.1">
    <property type="nucleotide sequence ID" value="NZ_CP045835.1"/>
</dbReference>
<accession>A0AAX3X5R1</accession>
<dbReference type="Proteomes" id="UP000373269">
    <property type="component" value="Chromosome"/>
</dbReference>
<organism evidence="2 4">
    <name type="scientific">Lysinibacillus pakistanensis</name>
    <dbReference type="NCBI Taxonomy" id="759811"/>
    <lineage>
        <taxon>Bacteria</taxon>
        <taxon>Bacillati</taxon>
        <taxon>Bacillota</taxon>
        <taxon>Bacilli</taxon>
        <taxon>Bacillales</taxon>
        <taxon>Bacillaceae</taxon>
        <taxon>Lysinibacillus</taxon>
    </lineage>
</organism>
<proteinExistence type="predicted"/>
<evidence type="ECO:0000313" key="1">
    <source>
        <dbReference type="EMBL" id="QGG53489.1"/>
    </source>
</evidence>
<dbReference type="Pfam" id="PF06042">
    <property type="entry name" value="NTP_transf_6"/>
    <property type="match status" value="1"/>
</dbReference>
<dbReference type="InterPro" id="IPR009267">
    <property type="entry name" value="NTP_transf_6"/>
</dbReference>
<keyword evidence="3" id="KW-1185">Reference proteome</keyword>
<evidence type="ECO:0000313" key="4">
    <source>
        <dbReference type="Proteomes" id="UP001178322"/>
    </source>
</evidence>
<dbReference type="EMBL" id="CP045835">
    <property type="protein sequence ID" value="QGG53489.1"/>
    <property type="molecule type" value="Genomic_DNA"/>
</dbReference>
<dbReference type="AlphaFoldDB" id="A0AAX3X5R1"/>
<reference evidence="2" key="2">
    <citation type="submission" date="2023-05" db="EMBL/GenBank/DDBJ databases">
        <title>Comparative genomics of Bacillaceae isolates and their secondary metabolite potential.</title>
        <authorList>
            <person name="Song L."/>
            <person name="Nielsen L.J."/>
            <person name="Mohite O."/>
            <person name="Xu X."/>
            <person name="Weber T."/>
            <person name="Kovacs A.T."/>
        </authorList>
    </citation>
    <scope>NUCLEOTIDE SEQUENCE</scope>
    <source>
        <strain evidence="2">LY1</strain>
    </source>
</reference>
<name>A0AAX3X5R1_9BACI</name>